<keyword evidence="6" id="KW-0808">Transferase</keyword>
<feature type="transmembrane region" description="Helical" evidence="4">
    <location>
        <begin position="143"/>
        <end position="163"/>
    </location>
</feature>
<feature type="transmembrane region" description="Helical" evidence="4">
    <location>
        <begin position="175"/>
        <end position="195"/>
    </location>
</feature>
<dbReference type="Proteomes" id="UP001156903">
    <property type="component" value="Unassembled WGS sequence"/>
</dbReference>
<proteinExistence type="predicted"/>
<feature type="transmembrane region" description="Helical" evidence="4">
    <location>
        <begin position="120"/>
        <end position="136"/>
    </location>
</feature>
<sequence length="431" mass="47922">MDRLRLKSAKARIRQWLMDEVIHAPLEPILHPSPARLRWAGLSILLGHLLFHHVWTVYFPQPYESVPLRMVGASLGVLFFWPGLYKDIGSRTSAWVFSLVCWITLPAMFFWMYWMNGGNGVWLASVSAMVLIYYHLTDWRLASLGIVVALAVSAWLAWLVAPVETTFARIPPESVWVIGFSLGTALLLGLSSANLRRTRLLNTLSTMGVMAHELRTPLATVHLMGDVLRNLAQHDVPEGKRKKLEELSMRLHNLVRSMNRQIDTQIANAQLQRLPGEKAAIGAGDLVHDVIQQYPYRTTKERDCVQVQVQNDFVFEGSRALLSQVLSNLVKNALHSLASSGRAPQPGDLRLDVGIHRGMGRIAVSDEGVGIPHEKQQRIFEPFYSTQSGVGSGLGLTFCKNVVEAAGGKLSVHSEPGFGAVFMIDVPLDSR</sequence>
<dbReference type="InterPro" id="IPR005467">
    <property type="entry name" value="His_kinase_dom"/>
</dbReference>
<dbReference type="Pfam" id="PF02518">
    <property type="entry name" value="HATPase_c"/>
    <property type="match status" value="1"/>
</dbReference>
<protein>
    <recommendedName>
        <fullName evidence="2">histidine kinase</fullName>
        <ecNumber evidence="2">2.7.13.3</ecNumber>
    </recommendedName>
</protein>
<dbReference type="Gene3D" id="3.30.565.10">
    <property type="entry name" value="Histidine kinase-like ATPase, C-terminal domain"/>
    <property type="match status" value="1"/>
</dbReference>
<feature type="transmembrane region" description="Helical" evidence="4">
    <location>
        <begin position="94"/>
        <end position="114"/>
    </location>
</feature>
<dbReference type="EC" id="2.7.13.3" evidence="2"/>
<dbReference type="GO" id="GO:0016301">
    <property type="term" value="F:kinase activity"/>
    <property type="evidence" value="ECO:0007669"/>
    <property type="project" value="UniProtKB-KW"/>
</dbReference>
<dbReference type="PANTHER" id="PTHR43547:SF2">
    <property type="entry name" value="HYBRID SIGNAL TRANSDUCTION HISTIDINE KINASE C"/>
    <property type="match status" value="1"/>
</dbReference>
<accession>A0ABQ6C6J7</accession>
<evidence type="ECO:0000313" key="7">
    <source>
        <dbReference type="Proteomes" id="UP001156903"/>
    </source>
</evidence>
<dbReference type="InterPro" id="IPR003661">
    <property type="entry name" value="HisK_dim/P_dom"/>
</dbReference>
<dbReference type="SMART" id="SM00387">
    <property type="entry name" value="HATPase_c"/>
    <property type="match status" value="1"/>
</dbReference>
<gene>
    <name evidence="6" type="ORF">GCM10007935_18260</name>
</gene>
<dbReference type="CDD" id="cd00082">
    <property type="entry name" value="HisKA"/>
    <property type="match status" value="1"/>
</dbReference>
<dbReference type="SUPFAM" id="SSF53474">
    <property type="entry name" value="alpha/beta-Hydrolases"/>
    <property type="match status" value="1"/>
</dbReference>
<dbReference type="EMBL" id="BSPB01000011">
    <property type="protein sequence ID" value="GLS14395.1"/>
    <property type="molecule type" value="Genomic_DNA"/>
</dbReference>
<evidence type="ECO:0000313" key="6">
    <source>
        <dbReference type="EMBL" id="GLS14395.1"/>
    </source>
</evidence>
<comment type="caution">
    <text evidence="6">The sequence shown here is derived from an EMBL/GenBank/DDBJ whole genome shotgun (WGS) entry which is preliminary data.</text>
</comment>
<dbReference type="SUPFAM" id="SSF55874">
    <property type="entry name" value="ATPase domain of HSP90 chaperone/DNA topoisomerase II/histidine kinase"/>
    <property type="match status" value="1"/>
</dbReference>
<evidence type="ECO:0000256" key="2">
    <source>
        <dbReference type="ARBA" id="ARBA00012438"/>
    </source>
</evidence>
<evidence type="ECO:0000256" key="3">
    <source>
        <dbReference type="ARBA" id="ARBA00022553"/>
    </source>
</evidence>
<dbReference type="InterPro" id="IPR029058">
    <property type="entry name" value="AB_hydrolase_fold"/>
</dbReference>
<keyword evidence="3" id="KW-0597">Phosphoprotein</keyword>
<dbReference type="SUPFAM" id="SSF47384">
    <property type="entry name" value="Homodimeric domain of signal transducing histidine kinase"/>
    <property type="match status" value="1"/>
</dbReference>
<keyword evidence="4" id="KW-0812">Transmembrane</keyword>
<feature type="transmembrane region" description="Helical" evidence="4">
    <location>
        <begin position="66"/>
        <end position="85"/>
    </location>
</feature>
<dbReference type="Gene3D" id="1.10.287.130">
    <property type="match status" value="1"/>
</dbReference>
<comment type="catalytic activity">
    <reaction evidence="1">
        <text>ATP + protein L-histidine = ADP + protein N-phospho-L-histidine.</text>
        <dbReference type="EC" id="2.7.13.3"/>
    </reaction>
</comment>
<evidence type="ECO:0000256" key="4">
    <source>
        <dbReference type="SAM" id="Phobius"/>
    </source>
</evidence>
<keyword evidence="7" id="KW-1185">Reference proteome</keyword>
<evidence type="ECO:0000256" key="1">
    <source>
        <dbReference type="ARBA" id="ARBA00000085"/>
    </source>
</evidence>
<dbReference type="PRINTS" id="PR00344">
    <property type="entry name" value="BCTRLSENSOR"/>
</dbReference>
<keyword evidence="4" id="KW-1133">Transmembrane helix</keyword>
<dbReference type="CDD" id="cd00075">
    <property type="entry name" value="HATPase"/>
    <property type="match status" value="1"/>
</dbReference>
<feature type="transmembrane region" description="Helical" evidence="4">
    <location>
        <begin position="39"/>
        <end position="60"/>
    </location>
</feature>
<name>A0ABQ6C6J7_9BURK</name>
<dbReference type="InterPro" id="IPR036890">
    <property type="entry name" value="HATPase_C_sf"/>
</dbReference>
<dbReference type="PROSITE" id="PS50109">
    <property type="entry name" value="HIS_KIN"/>
    <property type="match status" value="1"/>
</dbReference>
<dbReference type="PANTHER" id="PTHR43547">
    <property type="entry name" value="TWO-COMPONENT HISTIDINE KINASE"/>
    <property type="match status" value="1"/>
</dbReference>
<organism evidence="6 7">
    <name type="scientific">Hydrogenophaga electricum</name>
    <dbReference type="NCBI Taxonomy" id="1230953"/>
    <lineage>
        <taxon>Bacteria</taxon>
        <taxon>Pseudomonadati</taxon>
        <taxon>Pseudomonadota</taxon>
        <taxon>Betaproteobacteria</taxon>
        <taxon>Burkholderiales</taxon>
        <taxon>Comamonadaceae</taxon>
        <taxon>Hydrogenophaga</taxon>
    </lineage>
</organism>
<dbReference type="InterPro" id="IPR003594">
    <property type="entry name" value="HATPase_dom"/>
</dbReference>
<dbReference type="InterPro" id="IPR004358">
    <property type="entry name" value="Sig_transdc_His_kin-like_C"/>
</dbReference>
<evidence type="ECO:0000259" key="5">
    <source>
        <dbReference type="PROSITE" id="PS50109"/>
    </source>
</evidence>
<keyword evidence="4" id="KW-0472">Membrane</keyword>
<feature type="domain" description="Histidine kinase" evidence="5">
    <location>
        <begin position="209"/>
        <end position="430"/>
    </location>
</feature>
<dbReference type="InterPro" id="IPR036097">
    <property type="entry name" value="HisK_dim/P_sf"/>
</dbReference>
<reference evidence="7" key="1">
    <citation type="journal article" date="2019" name="Int. J. Syst. Evol. Microbiol.">
        <title>The Global Catalogue of Microorganisms (GCM) 10K type strain sequencing project: providing services to taxonomists for standard genome sequencing and annotation.</title>
        <authorList>
            <consortium name="The Broad Institute Genomics Platform"/>
            <consortium name="The Broad Institute Genome Sequencing Center for Infectious Disease"/>
            <person name="Wu L."/>
            <person name="Ma J."/>
        </authorList>
    </citation>
    <scope>NUCLEOTIDE SEQUENCE [LARGE SCALE GENOMIC DNA]</scope>
    <source>
        <strain evidence="7">NBRC 109341</strain>
    </source>
</reference>
<keyword evidence="6" id="KW-0418">Kinase</keyword>